<dbReference type="STRING" id="1884261.A0A5C3Q0Z0"/>
<sequence>MTSEAGPRTCSMRQSTQNKRCVYSSGSESDGEDAQTFSRSAQTSKKRKTTHDSDAEATAPPPKKKDKSRSRNLGKLKTLLDMPLDIVGEITSYLLPLDMLHLSRVSEHFRELFSPYKNKQAWVSARQNIPALPDCPADLNEGQYASLMFEHHCQECDASRANMEDYALYIRLCKRCHNERVKKGTVVLRNIGEKKAPSEIWLLFPHSCPYRKYRGLRSEALQNDKYLVDDFESLATKYLRLLRAPTTKSDADLAKRRDLVNARHASTQNKRCVYSSGSESDGEDVQTFSRPAPASKKRKTTHDSDAEATAPPPKKKDKSRSRNLGKLKTLLDMPLDIVGEITSYLLPLDMLHLSRVSEHFRELFSPYKNKQAWVSARQNIPALPDCPADLNEGQYASLMFEHHCQECDASRANMEDYALYIRLCKRCHNERVKKGTVVLRNIGEKKAPSEIWLLFPHSCPYRKYRGLRSEALQNDKYLVDDFESLANKYLKLLRAPTTKSDADLAKRRDFVNAHHAFAKDAAEWRRVVVVDNENVERKRADDIKDRLRKDHGWTNEMFSLMRYEDKYHRLLNQPRPLTERIFKTVKKELDGLIKRRIDTRRDEFEALIHDIIGPLLSPADFPRRPSTHMVAQLPAAVALFEQNDAVDPITAERIQGIIQELLPQILPLSLDARRSLLGELDGFEVINRWAFIPAISDDDVKRRQANGDLRRARFVFACSQTHWHTYSYNIATREPSCQARINLDEYASHSRLSKHTLSLRSDSSQVAVSLLERLGLPRDALVEDTKQFDGRLRCTCDHPELESRGLGSTGWCAIRHLEHDTKGRRVRMFMGYSGTASQYKLFSDIHLAATFDKTIEVLPEPLVDPNPQAPDAPEEGSGSGSSQIPLGKPCSELTNGRVDVKLRSPEYVEYHMRTRHHIEGENFDEHLL</sequence>
<accession>A0A5C3Q0Z0</accession>
<feature type="compositionally biased region" description="Polar residues" evidence="1">
    <location>
        <begin position="11"/>
        <end position="28"/>
    </location>
</feature>
<dbReference type="AlphaFoldDB" id="A0A5C3Q0Z0"/>
<evidence type="ECO:0000259" key="2">
    <source>
        <dbReference type="PROSITE" id="PS50181"/>
    </source>
</evidence>
<dbReference type="OrthoDB" id="2322499at2759"/>
<dbReference type="InterPro" id="IPR001810">
    <property type="entry name" value="F-box_dom"/>
</dbReference>
<feature type="domain" description="F-box" evidence="2">
    <location>
        <begin position="327"/>
        <end position="376"/>
    </location>
</feature>
<feature type="domain" description="F-box" evidence="2">
    <location>
        <begin position="76"/>
        <end position="125"/>
    </location>
</feature>
<feature type="compositionally biased region" description="Basic residues" evidence="1">
    <location>
        <begin position="62"/>
        <end position="72"/>
    </location>
</feature>
<evidence type="ECO:0000256" key="1">
    <source>
        <dbReference type="SAM" id="MobiDB-lite"/>
    </source>
</evidence>
<protein>
    <recommendedName>
        <fullName evidence="2">F-box domain-containing protein</fullName>
    </recommendedName>
</protein>
<keyword evidence="4" id="KW-1185">Reference proteome</keyword>
<dbReference type="Proteomes" id="UP000305067">
    <property type="component" value="Unassembled WGS sequence"/>
</dbReference>
<dbReference type="InterPro" id="IPR036047">
    <property type="entry name" value="F-box-like_dom_sf"/>
</dbReference>
<proteinExistence type="predicted"/>
<dbReference type="Pfam" id="PF00646">
    <property type="entry name" value="F-box"/>
    <property type="match status" value="2"/>
</dbReference>
<dbReference type="PROSITE" id="PS50181">
    <property type="entry name" value="FBOX"/>
    <property type="match status" value="2"/>
</dbReference>
<feature type="compositionally biased region" description="Polar residues" evidence="1">
    <location>
        <begin position="270"/>
        <end position="279"/>
    </location>
</feature>
<reference evidence="3 4" key="1">
    <citation type="journal article" date="2019" name="Nat. Ecol. Evol.">
        <title>Megaphylogeny resolves global patterns of mushroom evolution.</title>
        <authorList>
            <person name="Varga T."/>
            <person name="Krizsan K."/>
            <person name="Foldi C."/>
            <person name="Dima B."/>
            <person name="Sanchez-Garcia M."/>
            <person name="Sanchez-Ramirez S."/>
            <person name="Szollosi G.J."/>
            <person name="Szarkandi J.G."/>
            <person name="Papp V."/>
            <person name="Albert L."/>
            <person name="Andreopoulos W."/>
            <person name="Angelini C."/>
            <person name="Antonin V."/>
            <person name="Barry K.W."/>
            <person name="Bougher N.L."/>
            <person name="Buchanan P."/>
            <person name="Buyck B."/>
            <person name="Bense V."/>
            <person name="Catcheside P."/>
            <person name="Chovatia M."/>
            <person name="Cooper J."/>
            <person name="Damon W."/>
            <person name="Desjardin D."/>
            <person name="Finy P."/>
            <person name="Geml J."/>
            <person name="Haridas S."/>
            <person name="Hughes K."/>
            <person name="Justo A."/>
            <person name="Karasinski D."/>
            <person name="Kautmanova I."/>
            <person name="Kiss B."/>
            <person name="Kocsube S."/>
            <person name="Kotiranta H."/>
            <person name="LaButti K.M."/>
            <person name="Lechner B.E."/>
            <person name="Liimatainen K."/>
            <person name="Lipzen A."/>
            <person name="Lukacs Z."/>
            <person name="Mihaltcheva S."/>
            <person name="Morgado L.N."/>
            <person name="Niskanen T."/>
            <person name="Noordeloos M.E."/>
            <person name="Ohm R.A."/>
            <person name="Ortiz-Santana B."/>
            <person name="Ovrebo C."/>
            <person name="Racz N."/>
            <person name="Riley R."/>
            <person name="Savchenko A."/>
            <person name="Shiryaev A."/>
            <person name="Soop K."/>
            <person name="Spirin V."/>
            <person name="Szebenyi C."/>
            <person name="Tomsovsky M."/>
            <person name="Tulloss R.E."/>
            <person name="Uehling J."/>
            <person name="Grigoriev I.V."/>
            <person name="Vagvolgyi C."/>
            <person name="Papp T."/>
            <person name="Martin F.M."/>
            <person name="Miettinen O."/>
            <person name="Hibbett D.S."/>
            <person name="Nagy L.G."/>
        </authorList>
    </citation>
    <scope>NUCLEOTIDE SEQUENCE [LARGE SCALE GENOMIC DNA]</scope>
    <source>
        <strain evidence="3 4">CBS 309.79</strain>
    </source>
</reference>
<dbReference type="EMBL" id="ML178899">
    <property type="protein sequence ID" value="TFK95246.1"/>
    <property type="molecule type" value="Genomic_DNA"/>
</dbReference>
<gene>
    <name evidence="3" type="ORF">BDV98DRAFT_598793</name>
</gene>
<feature type="region of interest" description="Disordered" evidence="1">
    <location>
        <begin position="860"/>
        <end position="892"/>
    </location>
</feature>
<organism evidence="3 4">
    <name type="scientific">Pterulicium gracile</name>
    <dbReference type="NCBI Taxonomy" id="1884261"/>
    <lineage>
        <taxon>Eukaryota</taxon>
        <taxon>Fungi</taxon>
        <taxon>Dikarya</taxon>
        <taxon>Basidiomycota</taxon>
        <taxon>Agaricomycotina</taxon>
        <taxon>Agaricomycetes</taxon>
        <taxon>Agaricomycetidae</taxon>
        <taxon>Agaricales</taxon>
        <taxon>Pleurotineae</taxon>
        <taxon>Pterulaceae</taxon>
        <taxon>Pterulicium</taxon>
    </lineage>
</organism>
<name>A0A5C3Q0Z0_9AGAR</name>
<dbReference type="SUPFAM" id="SSF81383">
    <property type="entry name" value="F-box domain"/>
    <property type="match status" value="2"/>
</dbReference>
<evidence type="ECO:0000313" key="3">
    <source>
        <dbReference type="EMBL" id="TFK95246.1"/>
    </source>
</evidence>
<feature type="compositionally biased region" description="Basic residues" evidence="1">
    <location>
        <begin position="313"/>
        <end position="323"/>
    </location>
</feature>
<feature type="region of interest" description="Disordered" evidence="1">
    <location>
        <begin position="1"/>
        <end position="72"/>
    </location>
</feature>
<evidence type="ECO:0000313" key="4">
    <source>
        <dbReference type="Proteomes" id="UP000305067"/>
    </source>
</evidence>
<dbReference type="SMART" id="SM00256">
    <property type="entry name" value="FBOX"/>
    <property type="match status" value="2"/>
</dbReference>
<feature type="region of interest" description="Disordered" evidence="1">
    <location>
        <begin position="270"/>
        <end position="323"/>
    </location>
</feature>